<dbReference type="GO" id="GO:0034362">
    <property type="term" value="C:low-density lipoprotein particle"/>
    <property type="evidence" value="ECO:0007669"/>
    <property type="project" value="UniProtKB-UniRule"/>
</dbReference>
<evidence type="ECO:0000256" key="7">
    <source>
        <dbReference type="ARBA" id="ARBA00022710"/>
    </source>
</evidence>
<feature type="chain" id="PRO_5044656811" description="Apolipoprotein C-II" evidence="17">
    <location>
        <begin position="23"/>
        <end position="110"/>
    </location>
</feature>
<evidence type="ECO:0000256" key="2">
    <source>
        <dbReference type="ARBA" id="ARBA00007221"/>
    </source>
</evidence>
<reference evidence="21 22" key="2">
    <citation type="submission" date="2025-04" db="UniProtKB">
        <authorList>
            <consortium name="RefSeq"/>
        </authorList>
    </citation>
    <scope>IDENTIFICATION</scope>
    <source>
        <tissue evidence="21 22">Muscle</tissue>
    </source>
</reference>
<dbReference type="Pfam" id="PF05355">
    <property type="entry name" value="Apo-CII"/>
    <property type="match status" value="1"/>
</dbReference>
<evidence type="ECO:0000256" key="16">
    <source>
        <dbReference type="SAM" id="MobiDB-lite"/>
    </source>
</evidence>
<dbReference type="GO" id="GO:0016042">
    <property type="term" value="P:lipid catabolic process"/>
    <property type="evidence" value="ECO:0007669"/>
    <property type="project" value="UniProtKB-UniRule"/>
</dbReference>
<evidence type="ECO:0000313" key="18">
    <source>
        <dbReference type="EMBL" id="KAF6076584.1"/>
    </source>
</evidence>
<evidence type="ECO:0000256" key="13">
    <source>
        <dbReference type="ARBA" id="ARBA00023313"/>
    </source>
</evidence>
<evidence type="ECO:0000313" key="19">
    <source>
        <dbReference type="Proteomes" id="UP000504628"/>
    </source>
</evidence>
<dbReference type="EMBL" id="JABVXQ010000014">
    <property type="protein sequence ID" value="KAF6076584.1"/>
    <property type="molecule type" value="Genomic_DNA"/>
</dbReference>
<keyword evidence="10" id="KW-0730">Sialic acid</keyword>
<evidence type="ECO:0000256" key="9">
    <source>
        <dbReference type="ARBA" id="ARBA00022963"/>
    </source>
</evidence>
<reference evidence="18 20" key="1">
    <citation type="journal article" date="2020" name="Nature">
        <title>Six reference-quality genomes reveal evolution of bat adaptations.</title>
        <authorList>
            <person name="Jebb D."/>
            <person name="Huang Z."/>
            <person name="Pippel M."/>
            <person name="Hughes G.M."/>
            <person name="Lavrichenko K."/>
            <person name="Devanna P."/>
            <person name="Winkler S."/>
            <person name="Jermiin L.S."/>
            <person name="Skirmuntt E.C."/>
            <person name="Katzourakis A."/>
            <person name="Burkitt-Gray L."/>
            <person name="Ray D.A."/>
            <person name="Sullivan K.A.M."/>
            <person name="Roscito J.G."/>
            <person name="Kirilenko B.M."/>
            <person name="Davalos L.M."/>
            <person name="Corthals A.P."/>
            <person name="Power M.L."/>
            <person name="Jones G."/>
            <person name="Ransome R.D."/>
            <person name="Dechmann D.K.N."/>
            <person name="Locatelli A.G."/>
            <person name="Puechmaille S.J."/>
            <person name="Fedrigo O."/>
            <person name="Jarvis E.D."/>
            <person name="Hiller M."/>
            <person name="Vernes S.C."/>
            <person name="Myers E.W."/>
            <person name="Teeling E.C."/>
        </authorList>
    </citation>
    <scope>NUCLEOTIDE SEQUENCE [LARGE SCALE GENOMIC DNA]</scope>
    <source>
        <strain evidence="18">Bat1K_MPI-CBG_1</strain>
    </source>
</reference>
<name>A0A7E6CSA1_9CHIR</name>
<evidence type="ECO:0000256" key="4">
    <source>
        <dbReference type="ARBA" id="ARBA00022448"/>
    </source>
</evidence>
<protein>
    <recommendedName>
        <fullName evidence="3 15">Apolipoprotein C-II</fullName>
        <shortName evidence="15">Apo-CII</shortName>
        <shortName evidence="15">ApoC-II</shortName>
    </recommendedName>
    <alternativeName>
        <fullName evidence="14 15">Apolipoprotein C2</fullName>
    </alternativeName>
</protein>
<evidence type="ECO:0000256" key="8">
    <source>
        <dbReference type="ARBA" id="ARBA00022850"/>
    </source>
</evidence>
<keyword evidence="10" id="KW-0325">Glycoprotein</keyword>
<keyword evidence="9 15" id="KW-0442">Lipid degradation</keyword>
<dbReference type="GO" id="GO:0034364">
    <property type="term" value="C:high-density lipoprotein particle"/>
    <property type="evidence" value="ECO:0007669"/>
    <property type="project" value="UniProtKB-KW"/>
</dbReference>
<dbReference type="RefSeq" id="XP_035868985.1">
    <property type="nucleotide sequence ID" value="XM_036013092.1"/>
</dbReference>
<dbReference type="GO" id="GO:0034361">
    <property type="term" value="C:very-low-density lipoprotein particle"/>
    <property type="evidence" value="ECO:0007669"/>
    <property type="project" value="UniProtKB-UniRule"/>
</dbReference>
<keyword evidence="4 15" id="KW-0813">Transport</keyword>
<organism evidence="19 21">
    <name type="scientific">Phyllostomus discolor</name>
    <name type="common">pale spear-nosed bat</name>
    <dbReference type="NCBI Taxonomy" id="89673"/>
    <lineage>
        <taxon>Eukaryota</taxon>
        <taxon>Metazoa</taxon>
        <taxon>Chordata</taxon>
        <taxon>Craniata</taxon>
        <taxon>Vertebrata</taxon>
        <taxon>Euteleostomi</taxon>
        <taxon>Mammalia</taxon>
        <taxon>Eutheria</taxon>
        <taxon>Laurasiatheria</taxon>
        <taxon>Chiroptera</taxon>
        <taxon>Yangochiroptera</taxon>
        <taxon>Phyllostomidae</taxon>
        <taxon>Phyllostominae</taxon>
        <taxon>Phyllostomus</taxon>
    </lineage>
</organism>
<comment type="subcellular location">
    <subcellularLocation>
        <location evidence="1 15">Secreted</location>
    </subcellularLocation>
</comment>
<feature type="signal peptide" evidence="17">
    <location>
        <begin position="1"/>
        <end position="22"/>
    </location>
</feature>
<keyword evidence="13 15" id="KW-0850">VLDL</keyword>
<dbReference type="PANTHER" id="PTHR16566:SF0">
    <property type="entry name" value="APOLIPOPROTEIN C-II"/>
    <property type="match status" value="1"/>
</dbReference>
<gene>
    <name evidence="21 22" type="primary">APOC2</name>
    <name evidence="18" type="ORF">HJG60_000833</name>
</gene>
<dbReference type="InterPro" id="IPR023121">
    <property type="entry name" value="ApoC-II_dom_sf"/>
</dbReference>
<evidence type="ECO:0000313" key="21">
    <source>
        <dbReference type="RefSeq" id="XP_035868984.1"/>
    </source>
</evidence>
<dbReference type="GO" id="GO:0043274">
    <property type="term" value="F:phospholipase binding"/>
    <property type="evidence" value="ECO:0007669"/>
    <property type="project" value="TreeGrafter"/>
</dbReference>
<evidence type="ECO:0000256" key="3">
    <source>
        <dbReference type="ARBA" id="ARBA00013947"/>
    </source>
</evidence>
<dbReference type="GeneID" id="114511351"/>
<keyword evidence="12 15" id="KW-0443">Lipid metabolism</keyword>
<dbReference type="GO" id="GO:0042627">
    <property type="term" value="C:chylomicron"/>
    <property type="evidence" value="ECO:0007669"/>
    <property type="project" value="UniProtKB-UniRule"/>
</dbReference>
<evidence type="ECO:0000256" key="12">
    <source>
        <dbReference type="ARBA" id="ARBA00023098"/>
    </source>
</evidence>
<keyword evidence="7 15" id="KW-0427">LDL</keyword>
<dbReference type="PANTHER" id="PTHR16566">
    <property type="entry name" value="APOLIPOPROTEIN C-II"/>
    <property type="match status" value="1"/>
</dbReference>
<evidence type="ECO:0000256" key="5">
    <source>
        <dbReference type="ARBA" id="ARBA00022513"/>
    </source>
</evidence>
<keyword evidence="5 15" id="KW-0162">Chylomicron</keyword>
<comment type="function">
    <text evidence="15">Component of chylomicrons, very low-density lipoproteins (VLDL), low-density lipoproteins (LDL), and high-density lipoproteins (HDL) in plasma. Plays an important role in lipoprotein metabolism as an activator of lipoprotein lipase.</text>
</comment>
<evidence type="ECO:0000313" key="22">
    <source>
        <dbReference type="RefSeq" id="XP_035868985.1"/>
    </source>
</evidence>
<keyword evidence="19" id="KW-1185">Reference proteome</keyword>
<evidence type="ECO:0000313" key="20">
    <source>
        <dbReference type="Proteomes" id="UP000664940"/>
    </source>
</evidence>
<dbReference type="GO" id="GO:0006869">
    <property type="term" value="P:lipid transport"/>
    <property type="evidence" value="ECO:0007669"/>
    <property type="project" value="UniProtKB-UniRule"/>
</dbReference>
<evidence type="ECO:0000256" key="17">
    <source>
        <dbReference type="SAM" id="SignalP"/>
    </source>
</evidence>
<dbReference type="InterPro" id="IPR008019">
    <property type="entry name" value="Apo-CII"/>
</dbReference>
<keyword evidence="18" id="KW-0449">Lipoprotein</keyword>
<keyword evidence="15 17" id="KW-0732">Signal</keyword>
<sequence length="110" mass="12376">MGTRYFLALFLILLVLGFEVQGVPLTQEDETSSPSLFSQMQESLYSYWDTAKTTAQDLYKKTYLPSVDESIRSFLFWRETSNDGTPRTGEEIVQSPATLSLPTTPPLPTS</sequence>
<evidence type="ECO:0000256" key="6">
    <source>
        <dbReference type="ARBA" id="ARBA00022525"/>
    </source>
</evidence>
<dbReference type="Proteomes" id="UP000504628">
    <property type="component" value="Chromosome 12"/>
</dbReference>
<accession>A0A7E6CSA1</accession>
<proteinExistence type="inferred from homology"/>
<dbReference type="GO" id="GO:0016004">
    <property type="term" value="F:phospholipase activator activity"/>
    <property type="evidence" value="ECO:0007669"/>
    <property type="project" value="TreeGrafter"/>
</dbReference>
<keyword evidence="8 15" id="KW-0345">HDL</keyword>
<keyword evidence="6 15" id="KW-0964">Secreted</keyword>
<dbReference type="RefSeq" id="XP_035868984.1">
    <property type="nucleotide sequence ID" value="XM_036013091.1"/>
</dbReference>
<feature type="region of interest" description="Disordered" evidence="16">
    <location>
        <begin position="80"/>
        <end position="110"/>
    </location>
</feature>
<dbReference type="Gene3D" id="1.10.1440.10">
    <property type="entry name" value="Apolipoprotein C-II"/>
    <property type="match status" value="1"/>
</dbReference>
<keyword evidence="11 15" id="KW-0445">Lipid transport</keyword>
<dbReference type="GO" id="GO:0060697">
    <property type="term" value="P:positive regulation of phospholipid catabolic process"/>
    <property type="evidence" value="ECO:0007669"/>
    <property type="project" value="TreeGrafter"/>
</dbReference>
<comment type="similarity">
    <text evidence="2 15">Belongs to the apolipoprotein C2 family.</text>
</comment>
<dbReference type="AlphaFoldDB" id="A0A7E6CSA1"/>
<evidence type="ECO:0000256" key="15">
    <source>
        <dbReference type="RuleBase" id="RU368054"/>
    </source>
</evidence>
<evidence type="ECO:0000256" key="11">
    <source>
        <dbReference type="ARBA" id="ARBA00023055"/>
    </source>
</evidence>
<evidence type="ECO:0000256" key="14">
    <source>
        <dbReference type="ARBA" id="ARBA00031176"/>
    </source>
</evidence>
<evidence type="ECO:0000256" key="1">
    <source>
        <dbReference type="ARBA" id="ARBA00004613"/>
    </source>
</evidence>
<dbReference type="CTD" id="344"/>
<dbReference type="Proteomes" id="UP000664940">
    <property type="component" value="Unassembled WGS sequence"/>
</dbReference>
<dbReference type="OrthoDB" id="9881800at2759"/>
<evidence type="ECO:0000256" key="10">
    <source>
        <dbReference type="ARBA" id="ARBA00022981"/>
    </source>
</evidence>